<dbReference type="GO" id="GO:0016020">
    <property type="term" value="C:membrane"/>
    <property type="evidence" value="ECO:0007669"/>
    <property type="project" value="UniProtKB-SubCell"/>
</dbReference>
<evidence type="ECO:0000256" key="2">
    <source>
        <dbReference type="ARBA" id="ARBA00006824"/>
    </source>
</evidence>
<dbReference type="AlphaFoldDB" id="A0A1G4KN79"/>
<dbReference type="Pfam" id="PF04117">
    <property type="entry name" value="Mpv17_PMP22"/>
    <property type="match status" value="1"/>
</dbReference>
<evidence type="ECO:0000256" key="3">
    <source>
        <dbReference type="ARBA" id="ARBA00022692"/>
    </source>
</evidence>
<dbReference type="Proteomes" id="UP000189911">
    <property type="component" value="Chromosome H"/>
</dbReference>
<feature type="transmembrane region" description="Helical" evidence="6">
    <location>
        <begin position="253"/>
        <end position="271"/>
    </location>
</feature>
<keyword evidence="5 6" id="KW-0472">Membrane</keyword>
<organism evidence="7 8">
    <name type="scientific">Lachancea nothofagi CBS 11611</name>
    <dbReference type="NCBI Taxonomy" id="1266666"/>
    <lineage>
        <taxon>Eukaryota</taxon>
        <taxon>Fungi</taxon>
        <taxon>Dikarya</taxon>
        <taxon>Ascomycota</taxon>
        <taxon>Saccharomycotina</taxon>
        <taxon>Saccharomycetes</taxon>
        <taxon>Saccharomycetales</taxon>
        <taxon>Saccharomycetaceae</taxon>
        <taxon>Lachancea</taxon>
    </lineage>
</organism>
<accession>A0A1G4KN79</accession>
<keyword evidence="3 6" id="KW-0812">Transmembrane</keyword>
<keyword evidence="8" id="KW-1185">Reference proteome</keyword>
<feature type="transmembrane region" description="Helical" evidence="6">
    <location>
        <begin position="90"/>
        <end position="109"/>
    </location>
</feature>
<proteinExistence type="inferred from homology"/>
<evidence type="ECO:0000313" key="8">
    <source>
        <dbReference type="Proteomes" id="UP000189911"/>
    </source>
</evidence>
<evidence type="ECO:0000256" key="4">
    <source>
        <dbReference type="ARBA" id="ARBA00022989"/>
    </source>
</evidence>
<evidence type="ECO:0000256" key="5">
    <source>
        <dbReference type="ARBA" id="ARBA00023136"/>
    </source>
</evidence>
<dbReference type="PANTHER" id="PTHR11266:SF50">
    <property type="entry name" value="VACUOLAR MEMBRANE PROTEIN YOR292C"/>
    <property type="match status" value="1"/>
</dbReference>
<feature type="transmembrane region" description="Helical" evidence="6">
    <location>
        <begin position="62"/>
        <end position="84"/>
    </location>
</feature>
<evidence type="ECO:0000313" key="7">
    <source>
        <dbReference type="EMBL" id="SCV05900.1"/>
    </source>
</evidence>
<keyword evidence="4 6" id="KW-1133">Transmembrane helix</keyword>
<dbReference type="EMBL" id="LT598447">
    <property type="protein sequence ID" value="SCV05900.1"/>
    <property type="molecule type" value="Genomic_DNA"/>
</dbReference>
<reference evidence="8" key="1">
    <citation type="submission" date="2016-03" db="EMBL/GenBank/DDBJ databases">
        <authorList>
            <person name="Devillers Hugo."/>
        </authorList>
    </citation>
    <scope>NUCLEOTIDE SEQUENCE [LARGE SCALE GENOMIC DNA]</scope>
</reference>
<evidence type="ECO:0000256" key="6">
    <source>
        <dbReference type="RuleBase" id="RU363053"/>
    </source>
</evidence>
<gene>
    <name evidence="7" type="ORF">LANO_0H17656G</name>
</gene>
<comment type="subcellular location">
    <subcellularLocation>
        <location evidence="1">Membrane</location>
        <topology evidence="1">Multi-pass membrane protein</topology>
    </subcellularLocation>
</comment>
<feature type="transmembrane region" description="Helical" evidence="6">
    <location>
        <begin position="177"/>
        <end position="198"/>
    </location>
</feature>
<evidence type="ECO:0000256" key="1">
    <source>
        <dbReference type="ARBA" id="ARBA00004141"/>
    </source>
</evidence>
<dbReference type="InterPro" id="IPR007248">
    <property type="entry name" value="Mpv17_PMP22"/>
</dbReference>
<dbReference type="PANTHER" id="PTHR11266">
    <property type="entry name" value="PEROXISOMAL MEMBRANE PROTEIN 2, PXMP2 MPV17"/>
    <property type="match status" value="1"/>
</dbReference>
<protein>
    <submittedName>
        <fullName evidence="7">LANO_0H17656g1_1</fullName>
    </submittedName>
</protein>
<dbReference type="GO" id="GO:0005739">
    <property type="term" value="C:mitochondrion"/>
    <property type="evidence" value="ECO:0007669"/>
    <property type="project" value="TreeGrafter"/>
</dbReference>
<comment type="similarity">
    <text evidence="2 6">Belongs to the peroxisomal membrane protein PXMP2/4 family.</text>
</comment>
<dbReference type="OrthoDB" id="10267969at2759"/>
<name>A0A1G4KN79_9SACH</name>
<sequence>MPIQLWGKDQIKVVYEQDRNDDFTPWSAQHSNHFQRPGLSGLIHKVKSGAQRFTASASDMSIWRIGITHWTMLTIWLVLLAKFSTLYAPWYARSAILTTLCTNAILFGISDILAQCISQYNGSTNMQLPQFLSFEPAESLDLDIEDNVSMFNDYGPSTTINSEEGPVSFTKKSGFGFYRWFCFMAWGSGLAFFQVPWYRILNFLYTEDPTVVQTLERVLSDQLVYSPISLYCFFMYSNYVIEKGDSTTFKAKIGRVYLGTLGFNYVLWPPVQFINFLLMPKHFQVPFSSSIGVLWNCFLSIRNASNSL</sequence>
<feature type="transmembrane region" description="Helical" evidence="6">
    <location>
        <begin position="223"/>
        <end position="241"/>
    </location>
</feature>